<comment type="catalytic activity">
    <reaction evidence="1 9 10">
        <text>[protein]-peptidylproline (omega=180) = [protein]-peptidylproline (omega=0)</text>
        <dbReference type="Rhea" id="RHEA:16237"/>
        <dbReference type="Rhea" id="RHEA-COMP:10747"/>
        <dbReference type="Rhea" id="RHEA-COMP:10748"/>
        <dbReference type="ChEBI" id="CHEBI:83833"/>
        <dbReference type="ChEBI" id="CHEBI:83834"/>
        <dbReference type="EC" id="5.2.1.8"/>
    </reaction>
</comment>
<dbReference type="STRING" id="1121117.SAMN02745977_01933"/>
<evidence type="ECO:0000256" key="1">
    <source>
        <dbReference type="ARBA" id="ARBA00000971"/>
    </source>
</evidence>
<keyword evidence="7 9" id="KW-0413">Isomerase</keyword>
<dbReference type="EMBL" id="FOCW01000005">
    <property type="protein sequence ID" value="SEN74196.1"/>
    <property type="molecule type" value="Genomic_DNA"/>
</dbReference>
<dbReference type="Proteomes" id="UP000199531">
    <property type="component" value="Unassembled WGS sequence"/>
</dbReference>
<dbReference type="EC" id="5.2.1.8" evidence="10"/>
<keyword evidence="5 9" id="KW-0697">Rotamase</keyword>
<dbReference type="OrthoDB" id="9808891at2"/>
<evidence type="ECO:0000256" key="7">
    <source>
        <dbReference type="ARBA" id="ARBA00023235"/>
    </source>
</evidence>
<dbReference type="GO" id="GO:0005737">
    <property type="term" value="C:cytoplasm"/>
    <property type="evidence" value="ECO:0007669"/>
    <property type="project" value="UniProtKB-SubCell"/>
</dbReference>
<evidence type="ECO:0000256" key="4">
    <source>
        <dbReference type="ARBA" id="ARBA00022490"/>
    </source>
</evidence>
<dbReference type="PROSITE" id="PS50059">
    <property type="entry name" value="FKBP_PPIASE"/>
    <property type="match status" value="1"/>
</dbReference>
<protein>
    <recommendedName>
        <fullName evidence="10">Peptidyl-prolyl cis-trans isomerase</fullName>
        <ecNumber evidence="10">5.2.1.8</ecNumber>
    </recommendedName>
</protein>
<evidence type="ECO:0000256" key="3">
    <source>
        <dbReference type="ARBA" id="ARBA00006577"/>
    </source>
</evidence>
<accession>A0A1H8J1P5</accession>
<dbReference type="AlphaFoldDB" id="A0A1H8J1P5"/>
<dbReference type="InterPro" id="IPR046357">
    <property type="entry name" value="PPIase_dom_sf"/>
</dbReference>
<dbReference type="PANTHER" id="PTHR47861:SF3">
    <property type="entry name" value="FKBP-TYPE PEPTIDYL-PROLYL CIS-TRANS ISOMERASE SLYD"/>
    <property type="match status" value="1"/>
</dbReference>
<dbReference type="RefSeq" id="WP_091817181.1">
    <property type="nucleotide sequence ID" value="NZ_FOCW01000005.1"/>
</dbReference>
<evidence type="ECO:0000256" key="8">
    <source>
        <dbReference type="ARBA" id="ARBA00037071"/>
    </source>
</evidence>
<dbReference type="Gene3D" id="3.10.50.40">
    <property type="match status" value="1"/>
</dbReference>
<comment type="similarity">
    <text evidence="3 10">Belongs to the FKBP-type PPIase family.</text>
</comment>
<dbReference type="InterPro" id="IPR001179">
    <property type="entry name" value="PPIase_FKBP_dom"/>
</dbReference>
<evidence type="ECO:0000256" key="9">
    <source>
        <dbReference type="PROSITE-ProRule" id="PRU00277"/>
    </source>
</evidence>
<evidence type="ECO:0000259" key="11">
    <source>
        <dbReference type="PROSITE" id="PS50059"/>
    </source>
</evidence>
<dbReference type="PANTHER" id="PTHR47861">
    <property type="entry name" value="FKBP-TYPE PEPTIDYL-PROLYL CIS-TRANS ISOMERASE SLYD"/>
    <property type="match status" value="1"/>
</dbReference>
<name>A0A1H8J1P5_9BURK</name>
<dbReference type="GO" id="GO:0003755">
    <property type="term" value="F:peptidyl-prolyl cis-trans isomerase activity"/>
    <property type="evidence" value="ECO:0007669"/>
    <property type="project" value="UniProtKB-UniRule"/>
</dbReference>
<reference evidence="12 13" key="1">
    <citation type="submission" date="2016-10" db="EMBL/GenBank/DDBJ databases">
        <authorList>
            <person name="de Groot N.N."/>
        </authorList>
    </citation>
    <scope>NUCLEOTIDE SEQUENCE [LARGE SCALE GENOMIC DNA]</scope>
    <source>
        <strain evidence="12 13">DSM 15123</strain>
    </source>
</reference>
<keyword evidence="13" id="KW-1185">Reference proteome</keyword>
<dbReference type="GO" id="GO:0042026">
    <property type="term" value="P:protein refolding"/>
    <property type="evidence" value="ECO:0007669"/>
    <property type="project" value="UniProtKB-ARBA"/>
</dbReference>
<evidence type="ECO:0000313" key="13">
    <source>
        <dbReference type="Proteomes" id="UP000199531"/>
    </source>
</evidence>
<evidence type="ECO:0000256" key="5">
    <source>
        <dbReference type="ARBA" id="ARBA00023110"/>
    </source>
</evidence>
<evidence type="ECO:0000256" key="10">
    <source>
        <dbReference type="RuleBase" id="RU003915"/>
    </source>
</evidence>
<gene>
    <name evidence="12" type="ORF">SAMN02745977_01933</name>
</gene>
<evidence type="ECO:0000256" key="6">
    <source>
        <dbReference type="ARBA" id="ARBA00023186"/>
    </source>
</evidence>
<dbReference type="SUPFAM" id="SSF54534">
    <property type="entry name" value="FKBP-like"/>
    <property type="match status" value="1"/>
</dbReference>
<organism evidence="12 13">
    <name type="scientific">Brachymonas denitrificans DSM 15123</name>
    <dbReference type="NCBI Taxonomy" id="1121117"/>
    <lineage>
        <taxon>Bacteria</taxon>
        <taxon>Pseudomonadati</taxon>
        <taxon>Pseudomonadota</taxon>
        <taxon>Betaproteobacteria</taxon>
        <taxon>Burkholderiales</taxon>
        <taxon>Comamonadaceae</taxon>
        <taxon>Brachymonas</taxon>
    </lineage>
</organism>
<evidence type="ECO:0000313" key="12">
    <source>
        <dbReference type="EMBL" id="SEN74196.1"/>
    </source>
</evidence>
<proteinExistence type="inferred from homology"/>
<feature type="domain" description="PPIase FKBP-type" evidence="11">
    <location>
        <begin position="11"/>
        <end position="97"/>
    </location>
</feature>
<keyword evidence="6" id="KW-0143">Chaperone</keyword>
<sequence length="184" mass="20235">MENSSDKTLVTDQSVVALTWIMKDMQGEVLDELQEPVEFLVGGDDLLEAIDEALLEHKVGDNLELHLEPHHAFGDYDEEKVYLEARKWFPAELEEGMAFDGHALPAGCNADIPKDALYIVTDIYPDHVVLDGNHPLAGIGLELRIKIHSVREATVDEVGRGSAGTGFFKLESGSTLMPGNDTLH</sequence>
<evidence type="ECO:0000256" key="2">
    <source>
        <dbReference type="ARBA" id="ARBA00004496"/>
    </source>
</evidence>
<comment type="function">
    <text evidence="8">Also involved in hydrogenase metallocenter assembly, probably by participating in the nickel insertion step. This function in hydrogenase biosynthesis requires chaperone activity and the presence of the metal-binding domain, but not PPIase activity.</text>
</comment>
<comment type="subcellular location">
    <subcellularLocation>
        <location evidence="2">Cytoplasm</location>
    </subcellularLocation>
</comment>
<keyword evidence="4" id="KW-0963">Cytoplasm</keyword>
<dbReference type="Pfam" id="PF00254">
    <property type="entry name" value="FKBP_C"/>
    <property type="match status" value="1"/>
</dbReference>